<proteinExistence type="predicted"/>
<feature type="coiled-coil region" evidence="1">
    <location>
        <begin position="197"/>
        <end position="231"/>
    </location>
</feature>
<evidence type="ECO:0000256" key="1">
    <source>
        <dbReference type="SAM" id="Coils"/>
    </source>
</evidence>
<evidence type="ECO:0000313" key="2">
    <source>
        <dbReference type="EMBL" id="BBT16978.1"/>
    </source>
</evidence>
<sequence length="279" mass="30339">MRTGKKPVHLSMAGGLLPRQHMWQAIRTLARSDVALTTYNVSRRSGQDDEAVRDYLRALCKAGIVGQVRAMGRDALWELLQDEGAEAPRVNRKGERQPPEAVECIWRALRILGELSAAEAAAQAQVGGASITEGAARVYLQGLALAGYVSREGGIPGTPARYRLIPGRNTGPLHPIYQRSTYEQVYDPNLDQVVWAKGQADAELNAVRAEREQLREQVQRLEAALAECRADAARYRYIVGDAGMRLKLPGTGKALGSIEQTNSALDALIASAASTEVRV</sequence>
<dbReference type="RefSeq" id="WP_182850138.1">
    <property type="nucleotide sequence ID" value="NZ_AP022213.1"/>
</dbReference>
<evidence type="ECO:0000313" key="3">
    <source>
        <dbReference type="Proteomes" id="UP000515591"/>
    </source>
</evidence>
<protein>
    <submittedName>
        <fullName evidence="2">Uncharacterized protein</fullName>
    </submittedName>
</protein>
<dbReference type="EMBL" id="AP022213">
    <property type="protein sequence ID" value="BBT16978.1"/>
    <property type="molecule type" value="Genomic_DNA"/>
</dbReference>
<keyword evidence="1" id="KW-0175">Coiled coil</keyword>
<dbReference type="AlphaFoldDB" id="A0A6S5RNG7"/>
<name>A0A6S5RNG7_9GAMM</name>
<organism evidence="2 3">
    <name type="scientific">Metapseudomonas otitidis</name>
    <dbReference type="NCBI Taxonomy" id="319939"/>
    <lineage>
        <taxon>Bacteria</taxon>
        <taxon>Pseudomonadati</taxon>
        <taxon>Pseudomonadota</taxon>
        <taxon>Gammaproteobacteria</taxon>
        <taxon>Pseudomonadales</taxon>
        <taxon>Pseudomonadaceae</taxon>
        <taxon>Metapseudomonas</taxon>
    </lineage>
</organism>
<dbReference type="Proteomes" id="UP000515591">
    <property type="component" value="Chromosome"/>
</dbReference>
<accession>A0A6S5RNG7</accession>
<gene>
    <name evidence="2" type="ORF">WP8S17C03_30270</name>
</gene>
<reference evidence="2 3" key="1">
    <citation type="submission" date="2019-12" db="EMBL/GenBank/DDBJ databases">
        <title>complete genome sequences of Pseudomonas otitidis str. WP8-S17-CRE-03 isolated from wastewater treatment plant effluent.</title>
        <authorList>
            <person name="Sekizuka T."/>
            <person name="Itokawa K."/>
            <person name="Yatsu K."/>
            <person name="Inamine Y."/>
            <person name="Kuroda M."/>
        </authorList>
    </citation>
    <scope>NUCLEOTIDE SEQUENCE [LARGE SCALE GENOMIC DNA]</scope>
    <source>
        <strain evidence="2 3">WP8-S17-CRE-03</strain>
    </source>
</reference>